<dbReference type="Pfam" id="PF00990">
    <property type="entry name" value="GGDEF"/>
    <property type="match status" value="1"/>
</dbReference>
<dbReference type="Proteomes" id="UP000323161">
    <property type="component" value="Unassembled WGS sequence"/>
</dbReference>
<dbReference type="InterPro" id="IPR003018">
    <property type="entry name" value="GAF"/>
</dbReference>
<evidence type="ECO:0000313" key="6">
    <source>
        <dbReference type="EMBL" id="KAA1174384.1"/>
    </source>
</evidence>
<organism evidence="6 7">
    <name type="scientific">Marinobacter salinexigens</name>
    <dbReference type="NCBI Taxonomy" id="2919747"/>
    <lineage>
        <taxon>Bacteria</taxon>
        <taxon>Pseudomonadati</taxon>
        <taxon>Pseudomonadota</taxon>
        <taxon>Gammaproteobacteria</taxon>
        <taxon>Pseudomonadales</taxon>
        <taxon>Marinobacteraceae</taxon>
        <taxon>Marinobacter</taxon>
    </lineage>
</organism>
<dbReference type="Gene3D" id="3.30.450.20">
    <property type="entry name" value="PAS domain"/>
    <property type="match status" value="1"/>
</dbReference>
<dbReference type="PANTHER" id="PTHR45138:SF9">
    <property type="entry name" value="DIGUANYLATE CYCLASE DGCM-RELATED"/>
    <property type="match status" value="1"/>
</dbReference>
<reference evidence="6 7" key="1">
    <citation type="submission" date="2019-08" db="EMBL/GenBank/DDBJ databases">
        <title>Marinobacter ZYF650 sp. nov., a marine bacterium isolated from seawater of the Mariana trench.</title>
        <authorList>
            <person name="Ahmad W."/>
        </authorList>
    </citation>
    <scope>NUCLEOTIDE SEQUENCE [LARGE SCALE GENOMIC DNA]</scope>
    <source>
        <strain evidence="6 7">ZYF650</strain>
    </source>
</reference>
<evidence type="ECO:0000313" key="7">
    <source>
        <dbReference type="Proteomes" id="UP000323161"/>
    </source>
</evidence>
<dbReference type="InterPro" id="IPR029787">
    <property type="entry name" value="Nucleotide_cyclase"/>
</dbReference>
<dbReference type="CDD" id="cd01949">
    <property type="entry name" value="GGDEF"/>
    <property type="match status" value="1"/>
</dbReference>
<dbReference type="InterPro" id="IPR043128">
    <property type="entry name" value="Rev_trsase/Diguanyl_cyclase"/>
</dbReference>
<sequence length="496" mass="55969">MASWKDQQAASADAAPPPDFFRKLADSGSGIFYTYWRSRDGTAHRFPYVSEQVRDLFGLDPAELQTDGNALFALIHPEDAQDLGQSILDSAQSLNPWQCRARLRLASGEYAWYEGFSRPERQSDGSLLWYGQFHDIQHYKELEQELRASEAEYSFQAGFQNLVARLSRNFIQPGPKTMDDCIDELLNDVGEYLRADRGYLYAFDDDYESMTKTHLWCRGGIPSLVDPDQTIYLDEGLPWHQKIVWMIRNNQVVFTGSEVERLTREGEDASTLASVFNVPLSVQGRVVGFMGLDFYVDGSWREDLDDLLIILSGLLSGVLERHLLEERLVNQSLKDPLTGLYNRRYLMPRLNEMIQRADRYQEDFCLAIIDIDHFKRINDTLGHMAGDAVLCQFAEILKRETRGADIVARYGGEEFVVVFPDQGSRETALAMGRILQAVRDGGFSFQGKDIPLTASAGLAAACEKGVCEGALDEVLGLADTRLYQAKQAGRNQFVDS</sequence>
<dbReference type="EC" id="2.7.7.65" evidence="2"/>
<comment type="catalytic activity">
    <reaction evidence="3">
        <text>2 GTP = 3',3'-c-di-GMP + 2 diphosphate</text>
        <dbReference type="Rhea" id="RHEA:24898"/>
        <dbReference type="ChEBI" id="CHEBI:33019"/>
        <dbReference type="ChEBI" id="CHEBI:37565"/>
        <dbReference type="ChEBI" id="CHEBI:58805"/>
        <dbReference type="EC" id="2.7.7.65"/>
    </reaction>
</comment>
<evidence type="ECO:0000259" key="5">
    <source>
        <dbReference type="PROSITE" id="PS50887"/>
    </source>
</evidence>
<feature type="domain" description="PAS" evidence="4">
    <location>
        <begin position="48"/>
        <end position="95"/>
    </location>
</feature>
<dbReference type="NCBIfam" id="TIGR00229">
    <property type="entry name" value="sensory_box"/>
    <property type="match status" value="1"/>
</dbReference>
<evidence type="ECO:0000259" key="4">
    <source>
        <dbReference type="PROSITE" id="PS50112"/>
    </source>
</evidence>
<dbReference type="InterPro" id="IPR029016">
    <property type="entry name" value="GAF-like_dom_sf"/>
</dbReference>
<dbReference type="GO" id="GO:1902201">
    <property type="term" value="P:negative regulation of bacterial-type flagellum-dependent cell motility"/>
    <property type="evidence" value="ECO:0007669"/>
    <property type="project" value="TreeGrafter"/>
</dbReference>
<accession>A0A5B0VIW5</accession>
<dbReference type="EMBL" id="VTUU01000003">
    <property type="protein sequence ID" value="KAA1174384.1"/>
    <property type="molecule type" value="Genomic_DNA"/>
</dbReference>
<name>A0A5B0VIW5_9GAMM</name>
<dbReference type="NCBIfam" id="TIGR00254">
    <property type="entry name" value="GGDEF"/>
    <property type="match status" value="1"/>
</dbReference>
<proteinExistence type="predicted"/>
<dbReference type="InterPro" id="IPR050469">
    <property type="entry name" value="Diguanylate_Cyclase"/>
</dbReference>
<dbReference type="InterPro" id="IPR035965">
    <property type="entry name" value="PAS-like_dom_sf"/>
</dbReference>
<dbReference type="Gene3D" id="3.30.70.270">
    <property type="match status" value="1"/>
</dbReference>
<dbReference type="InterPro" id="IPR000160">
    <property type="entry name" value="GGDEF_dom"/>
</dbReference>
<dbReference type="SUPFAM" id="SSF55073">
    <property type="entry name" value="Nucleotide cyclase"/>
    <property type="match status" value="1"/>
</dbReference>
<dbReference type="PANTHER" id="PTHR45138">
    <property type="entry name" value="REGULATORY COMPONENTS OF SENSORY TRANSDUCTION SYSTEM"/>
    <property type="match status" value="1"/>
</dbReference>
<dbReference type="Pfam" id="PF08447">
    <property type="entry name" value="PAS_3"/>
    <property type="match status" value="1"/>
</dbReference>
<dbReference type="Gene3D" id="3.30.450.40">
    <property type="match status" value="1"/>
</dbReference>
<dbReference type="CDD" id="cd00130">
    <property type="entry name" value="PAS"/>
    <property type="match status" value="1"/>
</dbReference>
<dbReference type="GO" id="GO:0005886">
    <property type="term" value="C:plasma membrane"/>
    <property type="evidence" value="ECO:0007669"/>
    <property type="project" value="TreeGrafter"/>
</dbReference>
<dbReference type="SMART" id="SM00267">
    <property type="entry name" value="GGDEF"/>
    <property type="match status" value="1"/>
</dbReference>
<dbReference type="FunFam" id="3.30.70.270:FF:000001">
    <property type="entry name" value="Diguanylate cyclase domain protein"/>
    <property type="match status" value="1"/>
</dbReference>
<dbReference type="AlphaFoldDB" id="A0A5B0VIW5"/>
<dbReference type="RefSeq" id="WP_149599949.1">
    <property type="nucleotide sequence ID" value="NZ_VTUU01000003.1"/>
</dbReference>
<keyword evidence="7" id="KW-1185">Reference proteome</keyword>
<evidence type="ECO:0000256" key="1">
    <source>
        <dbReference type="ARBA" id="ARBA00001946"/>
    </source>
</evidence>
<feature type="domain" description="GGDEF" evidence="5">
    <location>
        <begin position="362"/>
        <end position="496"/>
    </location>
</feature>
<evidence type="ECO:0000256" key="3">
    <source>
        <dbReference type="ARBA" id="ARBA00034247"/>
    </source>
</evidence>
<protein>
    <recommendedName>
        <fullName evidence="2">diguanylate cyclase</fullName>
        <ecNumber evidence="2">2.7.7.65</ecNumber>
    </recommendedName>
</protein>
<dbReference type="InterPro" id="IPR013655">
    <property type="entry name" value="PAS_fold_3"/>
</dbReference>
<gene>
    <name evidence="6" type="ORF">FWJ25_09115</name>
</gene>
<dbReference type="SMART" id="SM00065">
    <property type="entry name" value="GAF"/>
    <property type="match status" value="1"/>
</dbReference>
<dbReference type="GO" id="GO:0043709">
    <property type="term" value="P:cell adhesion involved in single-species biofilm formation"/>
    <property type="evidence" value="ECO:0007669"/>
    <property type="project" value="TreeGrafter"/>
</dbReference>
<dbReference type="SUPFAM" id="SSF55785">
    <property type="entry name" value="PYP-like sensor domain (PAS domain)"/>
    <property type="match status" value="1"/>
</dbReference>
<dbReference type="PROSITE" id="PS50887">
    <property type="entry name" value="GGDEF"/>
    <property type="match status" value="1"/>
</dbReference>
<dbReference type="InterPro" id="IPR000014">
    <property type="entry name" value="PAS"/>
</dbReference>
<dbReference type="GO" id="GO:0052621">
    <property type="term" value="F:diguanylate cyclase activity"/>
    <property type="evidence" value="ECO:0007669"/>
    <property type="project" value="UniProtKB-EC"/>
</dbReference>
<comment type="caution">
    <text evidence="6">The sequence shown here is derived from an EMBL/GenBank/DDBJ whole genome shotgun (WGS) entry which is preliminary data.</text>
</comment>
<dbReference type="SUPFAM" id="SSF55781">
    <property type="entry name" value="GAF domain-like"/>
    <property type="match status" value="1"/>
</dbReference>
<evidence type="ECO:0000256" key="2">
    <source>
        <dbReference type="ARBA" id="ARBA00012528"/>
    </source>
</evidence>
<comment type="cofactor">
    <cofactor evidence="1">
        <name>Mg(2+)</name>
        <dbReference type="ChEBI" id="CHEBI:18420"/>
    </cofactor>
</comment>
<dbReference type="PROSITE" id="PS50112">
    <property type="entry name" value="PAS"/>
    <property type="match status" value="1"/>
</dbReference>